<comment type="caution">
    <text evidence="2">The sequence shown here is derived from an EMBL/GenBank/DDBJ whole genome shotgun (WGS) entry which is preliminary data.</text>
</comment>
<evidence type="ECO:0000313" key="3">
    <source>
        <dbReference type="Proteomes" id="UP000267223"/>
    </source>
</evidence>
<sequence>MSTNNHLKKKVTAVNSILFLLPALVMFMIWTSIGIRVPDVSDVDRQETFLNYFSGLFNNIHVVNIVSIILCLISIIFASGSFRKRLLPLRIIMLITVLVAIFIILFDVSQLARKAY</sequence>
<dbReference type="Proteomes" id="UP000267223">
    <property type="component" value="Unassembled WGS sequence"/>
</dbReference>
<accession>A0A3M9NCP0</accession>
<keyword evidence="1" id="KW-0812">Transmembrane</keyword>
<name>A0A3M9NCP0_9BACT</name>
<dbReference type="RefSeq" id="WP_123121162.1">
    <property type="nucleotide sequence ID" value="NZ_RJJR01000011.1"/>
</dbReference>
<organism evidence="2 3">
    <name type="scientific">Hanamia caeni</name>
    <dbReference type="NCBI Taxonomy" id="2294116"/>
    <lineage>
        <taxon>Bacteria</taxon>
        <taxon>Pseudomonadati</taxon>
        <taxon>Bacteroidota</taxon>
        <taxon>Chitinophagia</taxon>
        <taxon>Chitinophagales</taxon>
        <taxon>Chitinophagaceae</taxon>
        <taxon>Hanamia</taxon>
    </lineage>
</organism>
<keyword evidence="1" id="KW-1133">Transmembrane helix</keyword>
<dbReference type="EMBL" id="RJJR01000011">
    <property type="protein sequence ID" value="RNI35175.1"/>
    <property type="molecule type" value="Genomic_DNA"/>
</dbReference>
<proteinExistence type="predicted"/>
<protein>
    <submittedName>
        <fullName evidence="2">Uncharacterized protein</fullName>
    </submittedName>
</protein>
<feature type="transmembrane region" description="Helical" evidence="1">
    <location>
        <begin position="55"/>
        <end position="79"/>
    </location>
</feature>
<evidence type="ECO:0000256" key="1">
    <source>
        <dbReference type="SAM" id="Phobius"/>
    </source>
</evidence>
<evidence type="ECO:0000313" key="2">
    <source>
        <dbReference type="EMBL" id="RNI35175.1"/>
    </source>
</evidence>
<reference evidence="2 3" key="1">
    <citation type="submission" date="2018-11" db="EMBL/GenBank/DDBJ databases">
        <title>Draft genome sequence of Ferruginibacter sp. BO-59.</title>
        <authorList>
            <person name="Im W.T."/>
        </authorList>
    </citation>
    <scope>NUCLEOTIDE SEQUENCE [LARGE SCALE GENOMIC DNA]</scope>
    <source>
        <strain evidence="2 3">BO-59</strain>
    </source>
</reference>
<keyword evidence="1" id="KW-0472">Membrane</keyword>
<keyword evidence="3" id="KW-1185">Reference proteome</keyword>
<feature type="transmembrane region" description="Helical" evidence="1">
    <location>
        <begin position="91"/>
        <end position="112"/>
    </location>
</feature>
<gene>
    <name evidence="2" type="ORF">EFY79_13000</name>
</gene>
<feature type="transmembrane region" description="Helical" evidence="1">
    <location>
        <begin position="12"/>
        <end position="35"/>
    </location>
</feature>
<dbReference type="AlphaFoldDB" id="A0A3M9NCP0"/>